<protein>
    <submittedName>
        <fullName evidence="1">Uncharacterized protein</fullName>
    </submittedName>
</protein>
<gene>
    <name evidence="1" type="ORF">BDP27DRAFT_1368792</name>
</gene>
<name>A0A9P5PBH2_9AGAR</name>
<accession>A0A9P5PBH2</accession>
<dbReference type="AlphaFoldDB" id="A0A9P5PBH2"/>
<proteinExistence type="predicted"/>
<keyword evidence="2" id="KW-1185">Reference proteome</keyword>
<dbReference type="OrthoDB" id="3110139at2759"/>
<evidence type="ECO:0000313" key="2">
    <source>
        <dbReference type="Proteomes" id="UP000772434"/>
    </source>
</evidence>
<dbReference type="Proteomes" id="UP000772434">
    <property type="component" value="Unassembled WGS sequence"/>
</dbReference>
<comment type="caution">
    <text evidence="1">The sequence shown here is derived from an EMBL/GenBank/DDBJ whole genome shotgun (WGS) entry which is preliminary data.</text>
</comment>
<organism evidence="1 2">
    <name type="scientific">Rhodocollybia butyracea</name>
    <dbReference type="NCBI Taxonomy" id="206335"/>
    <lineage>
        <taxon>Eukaryota</taxon>
        <taxon>Fungi</taxon>
        <taxon>Dikarya</taxon>
        <taxon>Basidiomycota</taxon>
        <taxon>Agaricomycotina</taxon>
        <taxon>Agaricomycetes</taxon>
        <taxon>Agaricomycetidae</taxon>
        <taxon>Agaricales</taxon>
        <taxon>Marasmiineae</taxon>
        <taxon>Omphalotaceae</taxon>
        <taxon>Rhodocollybia</taxon>
    </lineage>
</organism>
<reference evidence="1" key="1">
    <citation type="submission" date="2020-11" db="EMBL/GenBank/DDBJ databases">
        <authorList>
            <consortium name="DOE Joint Genome Institute"/>
            <person name="Ahrendt S."/>
            <person name="Riley R."/>
            <person name="Andreopoulos W."/>
            <person name="Labutti K."/>
            <person name="Pangilinan J."/>
            <person name="Ruiz-Duenas F.J."/>
            <person name="Barrasa J.M."/>
            <person name="Sanchez-Garcia M."/>
            <person name="Camarero S."/>
            <person name="Miyauchi S."/>
            <person name="Serrano A."/>
            <person name="Linde D."/>
            <person name="Babiker R."/>
            <person name="Drula E."/>
            <person name="Ayuso-Fernandez I."/>
            <person name="Pacheco R."/>
            <person name="Padilla G."/>
            <person name="Ferreira P."/>
            <person name="Barriuso J."/>
            <person name="Kellner H."/>
            <person name="Castanera R."/>
            <person name="Alfaro M."/>
            <person name="Ramirez L."/>
            <person name="Pisabarro A.G."/>
            <person name="Kuo A."/>
            <person name="Tritt A."/>
            <person name="Lipzen A."/>
            <person name="He G."/>
            <person name="Yan M."/>
            <person name="Ng V."/>
            <person name="Cullen D."/>
            <person name="Martin F."/>
            <person name="Rosso M.-N."/>
            <person name="Henrissat B."/>
            <person name="Hibbett D."/>
            <person name="Martinez A.T."/>
            <person name="Grigoriev I.V."/>
        </authorList>
    </citation>
    <scope>NUCLEOTIDE SEQUENCE</scope>
    <source>
        <strain evidence="1">AH 40177</strain>
    </source>
</reference>
<sequence>MPPSAYILNSTISPRFFNFSKGFRGCKSFEKYLLPSWCMASTQGQHDQCLTTITRMWLCLFPEDYLPEQNYPEYLKSGRLAVSQLPVNLRTSKLTSINGGPWSLKMLPDSPAQVVERDSILQSVISRNLDITQRKVKKSHEDFDKDLPASFFTDALAQTNDHLRPLTDAWSFRSAIIGARKPTWEAELEDVFRDWFYHQRMPFSFQLLYPLAEFYWAPPVINLPAHWNIGHSKICGRSTLMFCASDNGQLAMLSNVTMGRGVFPLLEKDCEKGWE</sequence>
<evidence type="ECO:0000313" key="1">
    <source>
        <dbReference type="EMBL" id="KAF9062519.1"/>
    </source>
</evidence>
<dbReference type="EMBL" id="JADNRY010000170">
    <property type="protein sequence ID" value="KAF9062519.1"/>
    <property type="molecule type" value="Genomic_DNA"/>
</dbReference>